<keyword evidence="9" id="KW-0966">Cell projection</keyword>
<evidence type="ECO:0000256" key="7">
    <source>
        <dbReference type="SAM" id="MobiDB-lite"/>
    </source>
</evidence>
<reference evidence="9 10" key="1">
    <citation type="submission" date="2022-10" db="EMBL/GenBank/DDBJ databases">
        <title>Comparative genomic analysis of Cohnella hashimotonis sp. nov., isolated from the International Space Station.</title>
        <authorList>
            <person name="Simpson A."/>
            <person name="Venkateswaran K."/>
        </authorList>
    </citation>
    <scope>NUCLEOTIDE SEQUENCE [LARGE SCALE GENOMIC DNA]</scope>
    <source>
        <strain evidence="9 10">DSM 18997</strain>
    </source>
</reference>
<evidence type="ECO:0000256" key="5">
    <source>
        <dbReference type="ARBA" id="ARBA00023015"/>
    </source>
</evidence>
<evidence type="ECO:0000313" key="10">
    <source>
        <dbReference type="Proteomes" id="UP001153387"/>
    </source>
</evidence>
<accession>A0A9X4KLP5</accession>
<sequence>MKINDTQRIGAYRAYQNNNEVRPGSQTGPKRKDQVQISEEAKELLGAQGAQSAERAERIESLKQEVSTGTYHVDTSKLAEKMLPFFRPIPPQE</sequence>
<feature type="region of interest" description="Disordered" evidence="7">
    <location>
        <begin position="1"/>
        <end position="36"/>
    </location>
</feature>
<keyword evidence="5" id="KW-0805">Transcription regulation</keyword>
<dbReference type="RefSeq" id="WP_277568297.1">
    <property type="nucleotide sequence ID" value="NZ_JAPDHZ010000006.1"/>
</dbReference>
<evidence type="ECO:0000259" key="8">
    <source>
        <dbReference type="Pfam" id="PF04316"/>
    </source>
</evidence>
<dbReference type="InterPro" id="IPR035890">
    <property type="entry name" value="Anti-sigma-28_factor_FlgM_sf"/>
</dbReference>
<comment type="similarity">
    <text evidence="1">Belongs to the FlgM family.</text>
</comment>
<comment type="caution">
    <text evidence="9">The sequence shown here is derived from an EMBL/GenBank/DDBJ whole genome shotgun (WGS) entry which is preliminary data.</text>
</comment>
<evidence type="ECO:0000256" key="3">
    <source>
        <dbReference type="ARBA" id="ARBA00022491"/>
    </source>
</evidence>
<dbReference type="Pfam" id="PF04316">
    <property type="entry name" value="FlgM"/>
    <property type="match status" value="1"/>
</dbReference>
<evidence type="ECO:0000256" key="1">
    <source>
        <dbReference type="ARBA" id="ARBA00005322"/>
    </source>
</evidence>
<keyword evidence="9" id="KW-0969">Cilium</keyword>
<protein>
    <recommendedName>
        <fullName evidence="2">Negative regulator of flagellin synthesis</fullName>
    </recommendedName>
</protein>
<keyword evidence="4" id="KW-1005">Bacterial flagellum biogenesis</keyword>
<dbReference type="SUPFAM" id="SSF101498">
    <property type="entry name" value="Anti-sigma factor FlgM"/>
    <property type="match status" value="1"/>
</dbReference>
<name>A0A9X4KLP5_9BACL</name>
<dbReference type="AlphaFoldDB" id="A0A9X4KLP5"/>
<keyword evidence="3" id="KW-0678">Repressor</keyword>
<keyword evidence="9" id="KW-0282">Flagellum</keyword>
<dbReference type="GO" id="GO:0044781">
    <property type="term" value="P:bacterial-type flagellum organization"/>
    <property type="evidence" value="ECO:0007669"/>
    <property type="project" value="UniProtKB-KW"/>
</dbReference>
<evidence type="ECO:0000256" key="2">
    <source>
        <dbReference type="ARBA" id="ARBA00017823"/>
    </source>
</evidence>
<dbReference type="GO" id="GO:0045892">
    <property type="term" value="P:negative regulation of DNA-templated transcription"/>
    <property type="evidence" value="ECO:0007669"/>
    <property type="project" value="InterPro"/>
</dbReference>
<evidence type="ECO:0000256" key="4">
    <source>
        <dbReference type="ARBA" id="ARBA00022795"/>
    </source>
</evidence>
<keyword evidence="6" id="KW-0804">Transcription</keyword>
<evidence type="ECO:0000313" key="9">
    <source>
        <dbReference type="EMBL" id="MDG0794564.1"/>
    </source>
</evidence>
<proteinExistence type="inferred from homology"/>
<feature type="compositionally biased region" description="Polar residues" evidence="7">
    <location>
        <begin position="15"/>
        <end position="28"/>
    </location>
</feature>
<dbReference type="Proteomes" id="UP001153387">
    <property type="component" value="Unassembled WGS sequence"/>
</dbReference>
<evidence type="ECO:0000256" key="6">
    <source>
        <dbReference type="ARBA" id="ARBA00023163"/>
    </source>
</evidence>
<dbReference type="NCBIfam" id="TIGR03824">
    <property type="entry name" value="FlgM_jcvi"/>
    <property type="match status" value="1"/>
</dbReference>
<dbReference type="InterPro" id="IPR007412">
    <property type="entry name" value="FlgM"/>
</dbReference>
<keyword evidence="10" id="KW-1185">Reference proteome</keyword>
<feature type="domain" description="Anti-sigma-28 factor FlgM C-terminal" evidence="8">
    <location>
        <begin position="33"/>
        <end position="83"/>
    </location>
</feature>
<organism evidence="9 10">
    <name type="scientific">Cohnella ginsengisoli</name>
    <dbReference type="NCBI Taxonomy" id="425004"/>
    <lineage>
        <taxon>Bacteria</taxon>
        <taxon>Bacillati</taxon>
        <taxon>Bacillota</taxon>
        <taxon>Bacilli</taxon>
        <taxon>Bacillales</taxon>
        <taxon>Paenibacillaceae</taxon>
        <taxon>Cohnella</taxon>
    </lineage>
</organism>
<dbReference type="EMBL" id="JAPDHZ010000006">
    <property type="protein sequence ID" value="MDG0794564.1"/>
    <property type="molecule type" value="Genomic_DNA"/>
</dbReference>
<gene>
    <name evidence="9" type="primary">flgM</name>
    <name evidence="9" type="ORF">OMP38_29790</name>
</gene>
<dbReference type="InterPro" id="IPR031316">
    <property type="entry name" value="FlgM_C"/>
</dbReference>